<dbReference type="GO" id="GO:0005634">
    <property type="term" value="C:nucleus"/>
    <property type="evidence" value="ECO:0007669"/>
    <property type="project" value="UniProtKB-SubCell"/>
</dbReference>
<dbReference type="Pfam" id="PF25574">
    <property type="entry name" value="TPR_IMB1"/>
    <property type="match status" value="1"/>
</dbReference>
<dbReference type="Pfam" id="PF18829">
    <property type="entry name" value="Importin_rep_6"/>
    <property type="match status" value="1"/>
</dbReference>
<gene>
    <name evidence="10 12" type="ORF">P152DRAFT_460286</name>
</gene>
<dbReference type="InterPro" id="IPR057672">
    <property type="entry name" value="TPR_IPO4/5"/>
</dbReference>
<evidence type="ECO:0000259" key="8">
    <source>
        <dbReference type="PROSITE" id="PS50166"/>
    </source>
</evidence>
<comment type="subcellular location">
    <subcellularLocation>
        <location evidence="2">Cytoplasm</location>
    </subcellularLocation>
    <subcellularLocation>
        <location evidence="1">Nucleus</location>
    </subcellularLocation>
</comment>
<evidence type="ECO:0000256" key="1">
    <source>
        <dbReference type="ARBA" id="ARBA00004123"/>
    </source>
</evidence>
<dbReference type="GO" id="GO:0003677">
    <property type="term" value="F:DNA binding"/>
    <property type="evidence" value="ECO:0007669"/>
    <property type="project" value="InterPro"/>
</dbReference>
<dbReference type="PROSITE" id="PS51702">
    <property type="entry name" value="HTH_MU"/>
    <property type="match status" value="1"/>
</dbReference>
<dbReference type="GO" id="GO:0005737">
    <property type="term" value="C:cytoplasm"/>
    <property type="evidence" value="ECO:0007669"/>
    <property type="project" value="UniProtKB-SubCell"/>
</dbReference>
<keyword evidence="4" id="KW-0963">Cytoplasm</keyword>
<evidence type="ECO:0000256" key="5">
    <source>
        <dbReference type="ARBA" id="ARBA00022737"/>
    </source>
</evidence>
<dbReference type="GO" id="GO:0006606">
    <property type="term" value="P:protein import into nucleus"/>
    <property type="evidence" value="ECO:0007669"/>
    <property type="project" value="InterPro"/>
</dbReference>
<evidence type="ECO:0000256" key="4">
    <source>
        <dbReference type="ARBA" id="ARBA00022490"/>
    </source>
</evidence>
<evidence type="ECO:0000256" key="2">
    <source>
        <dbReference type="ARBA" id="ARBA00004496"/>
    </source>
</evidence>
<evidence type="ECO:0000313" key="12">
    <source>
        <dbReference type="RefSeq" id="XP_033532221.1"/>
    </source>
</evidence>
<dbReference type="Pfam" id="PF13513">
    <property type="entry name" value="HEAT_EZ"/>
    <property type="match status" value="1"/>
</dbReference>
<dbReference type="InterPro" id="IPR040928">
    <property type="entry name" value="Importin_rep_5"/>
</dbReference>
<dbReference type="Pfam" id="PF25780">
    <property type="entry name" value="TPR_IPO5"/>
    <property type="match status" value="1"/>
</dbReference>
<dbReference type="InterPro" id="IPR016024">
    <property type="entry name" value="ARM-type_fold"/>
</dbReference>
<evidence type="ECO:0000313" key="11">
    <source>
        <dbReference type="Proteomes" id="UP000504638"/>
    </source>
</evidence>
<dbReference type="OrthoDB" id="543373at2759"/>
<evidence type="ECO:0000256" key="6">
    <source>
        <dbReference type="ARBA" id="ARBA00022927"/>
    </source>
</evidence>
<dbReference type="SUPFAM" id="SSF48371">
    <property type="entry name" value="ARM repeat"/>
    <property type="match status" value="1"/>
</dbReference>
<evidence type="ECO:0000313" key="10">
    <source>
        <dbReference type="EMBL" id="KAF1810590.1"/>
    </source>
</evidence>
<dbReference type="InterPro" id="IPR058584">
    <property type="entry name" value="IMB1_TNPO1-like_TPR"/>
</dbReference>
<dbReference type="AlphaFoldDB" id="A0A6G1FY21"/>
<keyword evidence="7" id="KW-0539">Nucleus</keyword>
<dbReference type="InterPro" id="IPR003314">
    <property type="entry name" value="Mu-type_HTH"/>
</dbReference>
<dbReference type="InterPro" id="IPR011989">
    <property type="entry name" value="ARM-like"/>
</dbReference>
<dbReference type="InterPro" id="IPR001494">
    <property type="entry name" value="Importin-beta_N"/>
</dbReference>
<accession>A0A6G1FY21</accession>
<keyword evidence="11" id="KW-1185">Reference proteome</keyword>
<sequence length="1094" mass="121388">MSLLPPEVQAALAQLLVALQSPDNVLRTEAEKQLNDDWAAQRPEVLLMGLVEQSAEAGDYPVRTFAAVLFRRIATRTKKDESGNFKETFILLSPAHRQAIKAKMLEGLRLAENRELRNKIGDAVAEVARMYSDEGEVWAELLEALFQASQSPNPEVREIAFRVFSMTPQIIEKQHEEVVLESFTTGFRDQDVGVRLSAIDAFSGFFRSINRKSQQKYYSLIPEILNILPPLQNNEHSDQLSRGLLSLIELAETAPKMFKPLFSNLVTFAVSVIQETDLDDSARQNALELMATFADNAPQMCKKDPNYTSEMVTQCLSLMTDVGQDDDDAEEWNACEDLEADDNDLNHVAGEQTMDRLANRLGGAALLPPTFNWLPRMMNSAAWKDRHAALMAISAISEGCRDLMIGELDKVLNLVVPALEDAHPRVRWAGCNALGQMSTDFAGTMQEQYHRVVLPSIIPVLEAPEPRVQAHAAAALVNFCEEAEKSVLEPYLDNLLSHLLQLLQSPKRFVQEQALSTIATVADSAEQAFGRYYDTLMPLLFNVLKNEQDKEYRLLRAKAMECATLIALAVGKERMGQDAVALVNLLGAIQQNVTEPDDPQASYLLHCWGRMCRVLGADFLPYMGAVMPPLVELASAKADIQLLEDEDKVATVEQDDNWEIIPLKGKFIGIKTSTLDDKYMAIELIVIYAQVLEAAFEPYVKDIMDKIALPGLSFFFHDPVRTAAAKCVPALLNSYKKAHGGESSLLIELWEPTIQKILEVVATEPTIESLANMYECFYESVEILGRGCLTDAHMGEFVKNVQGVLEEFAERVQGRLEEAQEREEGDEESEEFLAAVEDDQTLLSDMNKAFHTIFKNMSTAFLPHWERLLSFYEAFVRNPDPTQRQWAICIFDDVLEFCGPQSFAYSRLIMEPLVNGVQDEFPANRQAAAYGVGVAAQKGGPQWAEFVAGAMPLLFGVVQRADARGEDEVYATENASAAIAKILHFNGSKVTNAEEVAARWIDTLPIVNDEEAAPYGYGFLAELIDRQTPAVYTQAPKCFTFITQALEAETLQGATAVRVVAAAKKLVAATGMDANAALSTMSEETQATVRAMFA</sequence>
<proteinExistence type="predicted"/>
<dbReference type="PANTHER" id="PTHR10527">
    <property type="entry name" value="IMPORTIN BETA"/>
    <property type="match status" value="1"/>
</dbReference>
<dbReference type="Pfam" id="PF18816">
    <property type="entry name" value="Importin_rep_5"/>
    <property type="match status" value="1"/>
</dbReference>
<dbReference type="InterPro" id="IPR034085">
    <property type="entry name" value="TOG"/>
</dbReference>
<organism evidence="10">
    <name type="scientific">Eremomyces bilateralis CBS 781.70</name>
    <dbReference type="NCBI Taxonomy" id="1392243"/>
    <lineage>
        <taxon>Eukaryota</taxon>
        <taxon>Fungi</taxon>
        <taxon>Dikarya</taxon>
        <taxon>Ascomycota</taxon>
        <taxon>Pezizomycotina</taxon>
        <taxon>Dothideomycetes</taxon>
        <taxon>Dothideomycetes incertae sedis</taxon>
        <taxon>Eremomycetales</taxon>
        <taxon>Eremomycetaceae</taxon>
        <taxon>Eremomyces</taxon>
    </lineage>
</organism>
<dbReference type="GeneID" id="54420437"/>
<keyword evidence="6" id="KW-0653">Protein transport</keyword>
<name>A0A6G1FY21_9PEZI</name>
<evidence type="ECO:0000256" key="3">
    <source>
        <dbReference type="ARBA" id="ARBA00022448"/>
    </source>
</evidence>
<keyword evidence="3" id="KW-0813">Transport</keyword>
<reference evidence="10 12" key="1">
    <citation type="submission" date="2020-01" db="EMBL/GenBank/DDBJ databases">
        <authorList>
            <consortium name="DOE Joint Genome Institute"/>
            <person name="Haridas S."/>
            <person name="Albert R."/>
            <person name="Binder M."/>
            <person name="Bloem J."/>
            <person name="Labutti K."/>
            <person name="Salamov A."/>
            <person name="Andreopoulos B."/>
            <person name="Baker S.E."/>
            <person name="Barry K."/>
            <person name="Bills G."/>
            <person name="Bluhm B.H."/>
            <person name="Cannon C."/>
            <person name="Castanera R."/>
            <person name="Culley D.E."/>
            <person name="Daum C."/>
            <person name="Ezra D."/>
            <person name="Gonzalez J.B."/>
            <person name="Henrissat B."/>
            <person name="Kuo A."/>
            <person name="Liang C."/>
            <person name="Lipzen A."/>
            <person name="Lutzoni F."/>
            <person name="Magnuson J."/>
            <person name="Mondo S."/>
            <person name="Nolan M."/>
            <person name="Ohm R."/>
            <person name="Pangilinan J."/>
            <person name="Park H.-J."/>
            <person name="Ramirez L."/>
            <person name="Alfaro M."/>
            <person name="Sun H."/>
            <person name="Tritt A."/>
            <person name="Yoshinaga Y."/>
            <person name="Zwiers L.-H."/>
            <person name="Turgeon B.G."/>
            <person name="Goodwin S.B."/>
            <person name="Spatafora J.W."/>
            <person name="Crous P.W."/>
            <person name="Grigoriev I.V."/>
        </authorList>
    </citation>
    <scope>NUCLEOTIDE SEQUENCE</scope>
    <source>
        <strain evidence="10 12">CBS 781.70</strain>
    </source>
</reference>
<keyword evidence="5" id="KW-0677">Repeat</keyword>
<dbReference type="InterPro" id="IPR041653">
    <property type="entry name" value="Importin_rep_4"/>
</dbReference>
<evidence type="ECO:0000259" key="9">
    <source>
        <dbReference type="PROSITE" id="PS51702"/>
    </source>
</evidence>
<reference evidence="12" key="2">
    <citation type="submission" date="2020-04" db="EMBL/GenBank/DDBJ databases">
        <authorList>
            <consortium name="NCBI Genome Project"/>
        </authorList>
    </citation>
    <scope>NUCLEOTIDE SEQUENCE</scope>
    <source>
        <strain evidence="12">CBS 781.70</strain>
    </source>
</reference>
<dbReference type="GO" id="GO:0031267">
    <property type="term" value="F:small GTPase binding"/>
    <property type="evidence" value="ECO:0007669"/>
    <property type="project" value="InterPro"/>
</dbReference>
<feature type="domain" description="Importin N-terminal" evidence="8">
    <location>
        <begin position="30"/>
        <end position="110"/>
    </location>
</feature>
<dbReference type="RefSeq" id="XP_033532221.1">
    <property type="nucleotide sequence ID" value="XM_033679867.1"/>
</dbReference>
<dbReference type="EMBL" id="ML975165">
    <property type="protein sequence ID" value="KAF1810590.1"/>
    <property type="molecule type" value="Genomic_DNA"/>
</dbReference>
<dbReference type="Pfam" id="PF18808">
    <property type="entry name" value="Importin_rep_4"/>
    <property type="match status" value="1"/>
</dbReference>
<dbReference type="SMART" id="SM01349">
    <property type="entry name" value="TOG"/>
    <property type="match status" value="1"/>
</dbReference>
<evidence type="ECO:0000256" key="7">
    <source>
        <dbReference type="ARBA" id="ARBA00023242"/>
    </source>
</evidence>
<reference evidence="12" key="3">
    <citation type="submission" date="2025-04" db="UniProtKB">
        <authorList>
            <consortium name="RefSeq"/>
        </authorList>
    </citation>
    <scope>IDENTIFICATION</scope>
    <source>
        <strain evidence="12">CBS 781.70</strain>
    </source>
</reference>
<protein>
    <submittedName>
        <fullName evidence="10 12">ARM repeat-containing protein</fullName>
    </submittedName>
</protein>
<dbReference type="Gene3D" id="1.25.10.10">
    <property type="entry name" value="Leucine-rich Repeat Variant"/>
    <property type="match status" value="1"/>
</dbReference>
<dbReference type="Proteomes" id="UP000504638">
    <property type="component" value="Unplaced"/>
</dbReference>
<dbReference type="InterPro" id="IPR040122">
    <property type="entry name" value="Importin_beta"/>
</dbReference>
<dbReference type="PROSITE" id="PS50166">
    <property type="entry name" value="IMPORTIN_B_NT"/>
    <property type="match status" value="1"/>
</dbReference>
<dbReference type="InterPro" id="IPR041389">
    <property type="entry name" value="Importin_rep_6"/>
</dbReference>
<feature type="domain" description="HTH Mu-type" evidence="9">
    <location>
        <begin position="1"/>
        <end position="20"/>
    </location>
</feature>